<dbReference type="AlphaFoldDB" id="A0A9P7ZCR1"/>
<comment type="caution">
    <text evidence="2">The sequence shown here is derived from an EMBL/GenBank/DDBJ whole genome shotgun (WGS) entry which is preliminary data.</text>
</comment>
<dbReference type="PROSITE" id="PS50206">
    <property type="entry name" value="RHODANESE_3"/>
    <property type="match status" value="1"/>
</dbReference>
<accession>A0A9P7ZCR1</accession>
<evidence type="ECO:0000313" key="3">
    <source>
        <dbReference type="Proteomes" id="UP000887229"/>
    </source>
</evidence>
<dbReference type="InterPro" id="IPR001763">
    <property type="entry name" value="Rhodanese-like_dom"/>
</dbReference>
<proteinExistence type="predicted"/>
<keyword evidence="3" id="KW-1185">Reference proteome</keyword>
<dbReference type="EMBL" id="MU251294">
    <property type="protein sequence ID" value="KAG9249684.1"/>
    <property type="molecule type" value="Genomic_DNA"/>
</dbReference>
<gene>
    <name evidence="2" type="ORF">F5Z01DRAFT_715536</name>
</gene>
<name>A0A9P7ZCR1_9HYPO</name>
<dbReference type="Pfam" id="PF00581">
    <property type="entry name" value="Rhodanese"/>
    <property type="match status" value="1"/>
</dbReference>
<evidence type="ECO:0000313" key="2">
    <source>
        <dbReference type="EMBL" id="KAG9249684.1"/>
    </source>
</evidence>
<dbReference type="InterPro" id="IPR036873">
    <property type="entry name" value="Rhodanese-like_dom_sf"/>
</dbReference>
<dbReference type="Proteomes" id="UP000887229">
    <property type="component" value="Unassembled WGS sequence"/>
</dbReference>
<organism evidence="2 3">
    <name type="scientific">Emericellopsis atlantica</name>
    <dbReference type="NCBI Taxonomy" id="2614577"/>
    <lineage>
        <taxon>Eukaryota</taxon>
        <taxon>Fungi</taxon>
        <taxon>Dikarya</taxon>
        <taxon>Ascomycota</taxon>
        <taxon>Pezizomycotina</taxon>
        <taxon>Sordariomycetes</taxon>
        <taxon>Hypocreomycetidae</taxon>
        <taxon>Hypocreales</taxon>
        <taxon>Bionectriaceae</taxon>
        <taxon>Emericellopsis</taxon>
    </lineage>
</organism>
<dbReference type="GeneID" id="70297423"/>
<feature type="domain" description="Rhodanese" evidence="1">
    <location>
        <begin position="29"/>
        <end position="131"/>
    </location>
</feature>
<dbReference type="SMART" id="SM00450">
    <property type="entry name" value="RHOD"/>
    <property type="match status" value="1"/>
</dbReference>
<dbReference type="RefSeq" id="XP_046113608.1">
    <property type="nucleotide sequence ID" value="XM_046266520.1"/>
</dbReference>
<reference evidence="2" key="1">
    <citation type="journal article" date="2021" name="IMA Fungus">
        <title>Genomic characterization of three marine fungi, including Emericellopsis atlantica sp. nov. with signatures of a generalist lifestyle and marine biomass degradation.</title>
        <authorList>
            <person name="Hagestad O.C."/>
            <person name="Hou L."/>
            <person name="Andersen J.H."/>
            <person name="Hansen E.H."/>
            <person name="Altermark B."/>
            <person name="Li C."/>
            <person name="Kuhnert E."/>
            <person name="Cox R.J."/>
            <person name="Crous P.W."/>
            <person name="Spatafora J.W."/>
            <person name="Lail K."/>
            <person name="Amirebrahimi M."/>
            <person name="Lipzen A."/>
            <person name="Pangilinan J."/>
            <person name="Andreopoulos W."/>
            <person name="Hayes R.D."/>
            <person name="Ng V."/>
            <person name="Grigoriev I.V."/>
            <person name="Jackson S.A."/>
            <person name="Sutton T.D.S."/>
            <person name="Dobson A.D.W."/>
            <person name="Rama T."/>
        </authorList>
    </citation>
    <scope>NUCLEOTIDE SEQUENCE</scope>
    <source>
        <strain evidence="2">TS7</strain>
    </source>
</reference>
<feature type="non-terminal residue" evidence="2">
    <location>
        <position position="1"/>
    </location>
</feature>
<dbReference type="Gene3D" id="3.40.250.10">
    <property type="entry name" value="Rhodanese-like domain"/>
    <property type="match status" value="1"/>
</dbReference>
<evidence type="ECO:0000259" key="1">
    <source>
        <dbReference type="PROSITE" id="PS50206"/>
    </source>
</evidence>
<sequence>AYPSPSGKQPEPLPREQVLAKLKGGNELLGSDFLLVDLRSNDHDGGTICGSINLPVQSLYPAIPTLYTLTEQSGHRPTRIVVAVGSSQGRGHQAAGCSRNVLAHQGDNETQSADLRGGIKGWARAGRKYTEWIDAYDTNKRVKQRVTEE</sequence>
<protein>
    <recommendedName>
        <fullName evidence="1">Rhodanese domain-containing protein</fullName>
    </recommendedName>
</protein>
<dbReference type="OrthoDB" id="8300214at2759"/>
<dbReference type="SUPFAM" id="SSF52821">
    <property type="entry name" value="Rhodanese/Cell cycle control phosphatase"/>
    <property type="match status" value="1"/>
</dbReference>